<reference evidence="3" key="1">
    <citation type="submission" date="2022-11" db="EMBL/GenBank/DDBJ databases">
        <authorList>
            <person name="Petersen C."/>
        </authorList>
    </citation>
    <scope>NUCLEOTIDE SEQUENCE</scope>
    <source>
        <strain evidence="3">IBT 22155</strain>
    </source>
</reference>
<dbReference type="OrthoDB" id="4951845at2759"/>
<gene>
    <name evidence="3" type="ORF">N7515_004639</name>
</gene>
<dbReference type="Pfam" id="PF13409">
    <property type="entry name" value="GST_N_2"/>
    <property type="match status" value="1"/>
</dbReference>
<dbReference type="Pfam" id="PF22041">
    <property type="entry name" value="GST_C_7"/>
    <property type="match status" value="1"/>
</dbReference>
<keyword evidence="4" id="KW-1185">Reference proteome</keyword>
<dbReference type="InterPro" id="IPR036282">
    <property type="entry name" value="Glutathione-S-Trfase_C_sf"/>
</dbReference>
<evidence type="ECO:0000259" key="1">
    <source>
        <dbReference type="Pfam" id="PF13409"/>
    </source>
</evidence>
<dbReference type="InterPro" id="IPR004045">
    <property type="entry name" value="Glutathione_S-Trfase_N"/>
</dbReference>
<dbReference type="SUPFAM" id="SSF52833">
    <property type="entry name" value="Thioredoxin-like"/>
    <property type="match status" value="1"/>
</dbReference>
<dbReference type="Proteomes" id="UP001149079">
    <property type="component" value="Unassembled WGS sequence"/>
</dbReference>
<protein>
    <recommendedName>
        <fullName evidence="5">GST N-terminal domain-containing protein</fullName>
    </recommendedName>
</protein>
<organism evidence="3 4">
    <name type="scientific">Penicillium bovifimosum</name>
    <dbReference type="NCBI Taxonomy" id="126998"/>
    <lineage>
        <taxon>Eukaryota</taxon>
        <taxon>Fungi</taxon>
        <taxon>Dikarya</taxon>
        <taxon>Ascomycota</taxon>
        <taxon>Pezizomycotina</taxon>
        <taxon>Eurotiomycetes</taxon>
        <taxon>Eurotiomycetidae</taxon>
        <taxon>Eurotiales</taxon>
        <taxon>Aspergillaceae</taxon>
        <taxon>Penicillium</taxon>
    </lineage>
</organism>
<evidence type="ECO:0000313" key="3">
    <source>
        <dbReference type="EMBL" id="KAJ5135361.1"/>
    </source>
</evidence>
<dbReference type="RefSeq" id="XP_056522333.1">
    <property type="nucleotide sequence ID" value="XM_056665383.1"/>
</dbReference>
<evidence type="ECO:0000259" key="2">
    <source>
        <dbReference type="Pfam" id="PF22041"/>
    </source>
</evidence>
<dbReference type="Gene3D" id="3.40.30.10">
    <property type="entry name" value="Glutaredoxin"/>
    <property type="match status" value="1"/>
</dbReference>
<name>A0A9W9L3N7_9EURO</name>
<feature type="domain" description="GST N-terminal" evidence="1">
    <location>
        <begin position="24"/>
        <end position="105"/>
    </location>
</feature>
<dbReference type="SUPFAM" id="SSF47616">
    <property type="entry name" value="GST C-terminal domain-like"/>
    <property type="match status" value="1"/>
</dbReference>
<dbReference type="Gene3D" id="1.20.1050.10">
    <property type="match status" value="1"/>
</dbReference>
<evidence type="ECO:0008006" key="5">
    <source>
        <dbReference type="Google" id="ProtNLM"/>
    </source>
</evidence>
<dbReference type="InterPro" id="IPR036249">
    <property type="entry name" value="Thioredoxin-like_sf"/>
</dbReference>
<dbReference type="GeneID" id="81404553"/>
<evidence type="ECO:0000313" key="4">
    <source>
        <dbReference type="Proteomes" id="UP001149079"/>
    </source>
</evidence>
<accession>A0A9W9L3N7</accession>
<feature type="domain" description="Glutathione S-transferase UstS-like C-terminal" evidence="2">
    <location>
        <begin position="129"/>
        <end position="263"/>
    </location>
</feature>
<dbReference type="AlphaFoldDB" id="A0A9W9L3N7"/>
<proteinExistence type="predicted"/>
<comment type="caution">
    <text evidence="3">The sequence shown here is derived from an EMBL/GenBank/DDBJ whole genome shotgun (WGS) entry which is preliminary data.</text>
</comment>
<reference evidence="3" key="2">
    <citation type="journal article" date="2023" name="IMA Fungus">
        <title>Comparative genomic study of the Penicillium genus elucidates a diverse pangenome and 15 lateral gene transfer events.</title>
        <authorList>
            <person name="Petersen C."/>
            <person name="Sorensen T."/>
            <person name="Nielsen M.R."/>
            <person name="Sondergaard T.E."/>
            <person name="Sorensen J.L."/>
            <person name="Fitzpatrick D.A."/>
            <person name="Frisvad J.C."/>
            <person name="Nielsen K.L."/>
        </authorList>
    </citation>
    <scope>NUCLEOTIDE SEQUENCE</scope>
    <source>
        <strain evidence="3">IBT 22155</strain>
    </source>
</reference>
<dbReference type="EMBL" id="JAPQKL010000004">
    <property type="protein sequence ID" value="KAJ5135361.1"/>
    <property type="molecule type" value="Genomic_DNA"/>
</dbReference>
<sequence>MDEATPKVNFFDINSTLPGPSRSWSPNTLKTRLVLNFKNIPYTQSWISYPDIAPVFSSLDVPPNSPEDSPFTHTLPAIRHPSLITPSSPHGALMDSFAIADHLDAIAPTPKIFPSGAASYALAQDVDRLVTHVIAPGLRVLVPPVAAFLDPRGREYFVQTRSAKFGKPLDKVRPLDQASVRAMVDGLRKEFAVVVRMLRGWGEDENQTRPGPFFEGDQPGYADLILVAFLGWCERADREVWKELMSVGEHEEVKALWDACLPWLNGQGEELKWDLCTPQGP</sequence>
<dbReference type="InterPro" id="IPR054416">
    <property type="entry name" value="GST_UstS-like_C"/>
</dbReference>